<sequence length="63" mass="7054">MGRLCATADALTRFNTSPWNCFSPVLSLKHSNRSKSRYICVINAWYFAVSNGALGVARQWQTS</sequence>
<protein>
    <submittedName>
        <fullName evidence="2">Uncharacterized protein</fullName>
    </submittedName>
</protein>
<evidence type="ECO:0000313" key="2">
    <source>
        <dbReference type="EMBL" id="ORY40539.1"/>
    </source>
</evidence>
<dbReference type="Proteomes" id="UP000193642">
    <property type="component" value="Unassembled WGS sequence"/>
</dbReference>
<keyword evidence="1" id="KW-1133">Transmembrane helix</keyword>
<keyword evidence="1" id="KW-0472">Membrane</keyword>
<gene>
    <name evidence="2" type="ORF">BCR33DRAFT_367729</name>
</gene>
<keyword evidence="3" id="KW-1185">Reference proteome</keyword>
<dbReference type="AlphaFoldDB" id="A0A1Y2C0J3"/>
<name>A0A1Y2C0J3_9FUNG</name>
<accession>A0A1Y2C0J3</accession>
<dbReference type="EMBL" id="MCGO01000035">
    <property type="protein sequence ID" value="ORY40539.1"/>
    <property type="molecule type" value="Genomic_DNA"/>
</dbReference>
<evidence type="ECO:0000313" key="3">
    <source>
        <dbReference type="Proteomes" id="UP000193642"/>
    </source>
</evidence>
<feature type="transmembrane region" description="Helical" evidence="1">
    <location>
        <begin position="38"/>
        <end position="57"/>
    </location>
</feature>
<organism evidence="2 3">
    <name type="scientific">Rhizoclosmatium globosum</name>
    <dbReference type="NCBI Taxonomy" id="329046"/>
    <lineage>
        <taxon>Eukaryota</taxon>
        <taxon>Fungi</taxon>
        <taxon>Fungi incertae sedis</taxon>
        <taxon>Chytridiomycota</taxon>
        <taxon>Chytridiomycota incertae sedis</taxon>
        <taxon>Chytridiomycetes</taxon>
        <taxon>Chytridiales</taxon>
        <taxon>Chytriomycetaceae</taxon>
        <taxon>Rhizoclosmatium</taxon>
    </lineage>
</organism>
<comment type="caution">
    <text evidence="2">The sequence shown here is derived from an EMBL/GenBank/DDBJ whole genome shotgun (WGS) entry which is preliminary data.</text>
</comment>
<evidence type="ECO:0000256" key="1">
    <source>
        <dbReference type="SAM" id="Phobius"/>
    </source>
</evidence>
<reference evidence="2 3" key="1">
    <citation type="submission" date="2016-07" db="EMBL/GenBank/DDBJ databases">
        <title>Pervasive Adenine N6-methylation of Active Genes in Fungi.</title>
        <authorList>
            <consortium name="DOE Joint Genome Institute"/>
            <person name="Mondo S.J."/>
            <person name="Dannebaum R.O."/>
            <person name="Kuo R.C."/>
            <person name="Labutti K."/>
            <person name="Haridas S."/>
            <person name="Kuo A."/>
            <person name="Salamov A."/>
            <person name="Ahrendt S.R."/>
            <person name="Lipzen A."/>
            <person name="Sullivan W."/>
            <person name="Andreopoulos W.B."/>
            <person name="Clum A."/>
            <person name="Lindquist E."/>
            <person name="Daum C."/>
            <person name="Ramamoorthy G.K."/>
            <person name="Gryganskyi A."/>
            <person name="Culley D."/>
            <person name="Magnuson J.K."/>
            <person name="James T.Y."/>
            <person name="O'Malley M.A."/>
            <person name="Stajich J.E."/>
            <person name="Spatafora J.W."/>
            <person name="Visel A."/>
            <person name="Grigoriev I.V."/>
        </authorList>
    </citation>
    <scope>NUCLEOTIDE SEQUENCE [LARGE SCALE GENOMIC DNA]</scope>
    <source>
        <strain evidence="2 3">JEL800</strain>
    </source>
</reference>
<keyword evidence="1" id="KW-0812">Transmembrane</keyword>
<proteinExistence type="predicted"/>